<dbReference type="AlphaFoldDB" id="E9IGB7"/>
<evidence type="ECO:0008006" key="2">
    <source>
        <dbReference type="Google" id="ProtNLM"/>
    </source>
</evidence>
<gene>
    <name evidence="1" type="ORF">SINV_02721</name>
</gene>
<reference evidence="1" key="1">
    <citation type="journal article" date="2011" name="Proc. Natl. Acad. Sci. U.S.A.">
        <title>The genome of the fire ant Solenopsis invicta.</title>
        <authorList>
            <person name="Wurm Y."/>
            <person name="Wang J."/>
            <person name="Riba-Grognuz O."/>
            <person name="Corona M."/>
            <person name="Nygaard S."/>
            <person name="Hunt B.G."/>
            <person name="Ingram K.K."/>
            <person name="Falquet L."/>
            <person name="Nipitwattanaphon M."/>
            <person name="Gotzek D."/>
            <person name="Dijkstra M.B."/>
            <person name="Oettler J."/>
            <person name="Comtesse F."/>
            <person name="Shih C.J."/>
            <person name="Wu W.J."/>
            <person name="Yang C.C."/>
            <person name="Thomas J."/>
            <person name="Beaudoing E."/>
            <person name="Pradervand S."/>
            <person name="Flegel V."/>
            <person name="Cook E.D."/>
            <person name="Fabbretti R."/>
            <person name="Stockinger H."/>
            <person name="Long L."/>
            <person name="Farmerie W.G."/>
            <person name="Oakey J."/>
            <person name="Boomsma J.J."/>
            <person name="Pamilo P."/>
            <person name="Yi S.V."/>
            <person name="Heinze J."/>
            <person name="Goodisman M.A."/>
            <person name="Farinelli L."/>
            <person name="Harshman K."/>
            <person name="Hulo N."/>
            <person name="Cerutti L."/>
            <person name="Xenarios I."/>
            <person name="Shoemaker D."/>
            <person name="Keller L."/>
        </authorList>
    </citation>
    <scope>NUCLEOTIDE SEQUENCE [LARGE SCALE GENOMIC DNA]</scope>
</reference>
<accession>E9IGB7</accession>
<dbReference type="EMBL" id="GL762987">
    <property type="protein sequence ID" value="EFZ20386.1"/>
    <property type="molecule type" value="Genomic_DNA"/>
</dbReference>
<evidence type="ECO:0000313" key="1">
    <source>
        <dbReference type="EMBL" id="EFZ20386.1"/>
    </source>
</evidence>
<organism>
    <name type="scientific">Solenopsis invicta</name>
    <name type="common">Red imported fire ant</name>
    <name type="synonym">Solenopsis wagneri</name>
    <dbReference type="NCBI Taxonomy" id="13686"/>
    <lineage>
        <taxon>Eukaryota</taxon>
        <taxon>Metazoa</taxon>
        <taxon>Ecdysozoa</taxon>
        <taxon>Arthropoda</taxon>
        <taxon>Hexapoda</taxon>
        <taxon>Insecta</taxon>
        <taxon>Pterygota</taxon>
        <taxon>Neoptera</taxon>
        <taxon>Endopterygota</taxon>
        <taxon>Hymenoptera</taxon>
        <taxon>Apocrita</taxon>
        <taxon>Aculeata</taxon>
        <taxon>Formicoidea</taxon>
        <taxon>Formicidae</taxon>
        <taxon>Myrmicinae</taxon>
        <taxon>Solenopsis</taxon>
    </lineage>
</organism>
<sequence>SEHNSLKSSLFKFKIINSDLCLCGDGPKNIEHIFWKCSMYSQERRIMIKKFKKHKITIPIDIREILKKLKTKEIEIITEFILNCKLEI</sequence>
<dbReference type="HOGENOM" id="CLU_2475353_0_0_1"/>
<proteinExistence type="predicted"/>
<name>E9IGB7_SOLIN</name>
<protein>
    <recommendedName>
        <fullName evidence="2">Reverse transcriptase zinc-binding domain-containing protein</fullName>
    </recommendedName>
</protein>
<feature type="non-terminal residue" evidence="1">
    <location>
        <position position="88"/>
    </location>
</feature>
<feature type="non-terminal residue" evidence="1">
    <location>
        <position position="1"/>
    </location>
</feature>